<dbReference type="KEGG" id="tve:TRV_02277"/>
<feature type="compositionally biased region" description="Acidic residues" evidence="1">
    <location>
        <begin position="14"/>
        <end position="24"/>
    </location>
</feature>
<evidence type="ECO:0000313" key="3">
    <source>
        <dbReference type="Proteomes" id="UP000008383"/>
    </source>
</evidence>
<proteinExistence type="predicted"/>
<dbReference type="GeneID" id="9577002"/>
<feature type="region of interest" description="Disordered" evidence="1">
    <location>
        <begin position="1"/>
        <end position="70"/>
    </location>
</feature>
<reference evidence="3" key="1">
    <citation type="journal article" date="2011" name="Genome Biol.">
        <title>Comparative and functional genomics provide insights into the pathogenicity of dermatophytic fungi.</title>
        <authorList>
            <person name="Burmester A."/>
            <person name="Shelest E."/>
            <person name="Gloeckner G."/>
            <person name="Heddergott C."/>
            <person name="Schindler S."/>
            <person name="Staib P."/>
            <person name="Heidel A."/>
            <person name="Felder M."/>
            <person name="Petzold A."/>
            <person name="Szafranski K."/>
            <person name="Feuermann M."/>
            <person name="Pedruzzi I."/>
            <person name="Priebe S."/>
            <person name="Groth M."/>
            <person name="Winkler R."/>
            <person name="Li W."/>
            <person name="Kniemeyer O."/>
            <person name="Schroeckh V."/>
            <person name="Hertweck C."/>
            <person name="Hube B."/>
            <person name="White T.C."/>
            <person name="Platzer M."/>
            <person name="Guthke R."/>
            <person name="Heitman J."/>
            <person name="Woestemeyer J."/>
            <person name="Zipfel P.F."/>
            <person name="Monod M."/>
            <person name="Brakhage A.A."/>
        </authorList>
    </citation>
    <scope>NUCLEOTIDE SEQUENCE [LARGE SCALE GENOMIC DNA]</scope>
    <source>
        <strain evidence="3">HKI 0517</strain>
    </source>
</reference>
<name>D4D5A7_TRIVH</name>
<keyword evidence="3" id="KW-1185">Reference proteome</keyword>
<gene>
    <name evidence="2" type="ORF">TRV_02277</name>
</gene>
<organism evidence="2 3">
    <name type="scientific">Trichophyton verrucosum (strain HKI 0517)</name>
    <dbReference type="NCBI Taxonomy" id="663202"/>
    <lineage>
        <taxon>Eukaryota</taxon>
        <taxon>Fungi</taxon>
        <taxon>Dikarya</taxon>
        <taxon>Ascomycota</taxon>
        <taxon>Pezizomycotina</taxon>
        <taxon>Eurotiomycetes</taxon>
        <taxon>Eurotiomycetidae</taxon>
        <taxon>Onygenales</taxon>
        <taxon>Arthrodermataceae</taxon>
        <taxon>Trichophyton</taxon>
    </lineage>
</organism>
<protein>
    <submittedName>
        <fullName evidence="2">Uncharacterized protein</fullName>
    </submittedName>
</protein>
<dbReference type="HOGENOM" id="CLU_2759626_0_0_1"/>
<evidence type="ECO:0000256" key="1">
    <source>
        <dbReference type="SAM" id="MobiDB-lite"/>
    </source>
</evidence>
<dbReference type="RefSeq" id="XP_003023530.1">
    <property type="nucleotide sequence ID" value="XM_003023484.1"/>
</dbReference>
<sequence length="70" mass="8146">MGMGMREYGRGGEDGEDGVEDDGERGESWRPQRTLYNQLARRRLKRRRYSQRAAAHRHEAKKGCKLSPKL</sequence>
<accession>D4D5A7</accession>
<dbReference type="AlphaFoldDB" id="D4D5A7"/>
<feature type="compositionally biased region" description="Basic residues" evidence="1">
    <location>
        <begin position="40"/>
        <end position="64"/>
    </location>
</feature>
<dbReference type="Proteomes" id="UP000008383">
    <property type="component" value="Unassembled WGS sequence"/>
</dbReference>
<comment type="caution">
    <text evidence="2">The sequence shown here is derived from an EMBL/GenBank/DDBJ whole genome shotgun (WGS) entry which is preliminary data.</text>
</comment>
<dbReference type="EMBL" id="ACYE01000120">
    <property type="protein sequence ID" value="EFE42912.1"/>
    <property type="molecule type" value="Genomic_DNA"/>
</dbReference>
<evidence type="ECO:0000313" key="2">
    <source>
        <dbReference type="EMBL" id="EFE42912.1"/>
    </source>
</evidence>